<dbReference type="InterPro" id="IPR001611">
    <property type="entry name" value="Leu-rich_rpt"/>
</dbReference>
<feature type="transmembrane region" description="Helical" evidence="8">
    <location>
        <begin position="183"/>
        <end position="206"/>
    </location>
</feature>
<evidence type="ECO:0000256" key="1">
    <source>
        <dbReference type="ARBA" id="ARBA00004479"/>
    </source>
</evidence>
<reference evidence="9 10" key="1">
    <citation type="journal article" date="2021" name="Commun. Biol.">
        <title>The genome of Shorea leprosula (Dipterocarpaceae) highlights the ecological relevance of drought in aseasonal tropical rainforests.</title>
        <authorList>
            <person name="Ng K.K.S."/>
            <person name="Kobayashi M.J."/>
            <person name="Fawcett J.A."/>
            <person name="Hatakeyama M."/>
            <person name="Paape T."/>
            <person name="Ng C.H."/>
            <person name="Ang C.C."/>
            <person name="Tnah L.H."/>
            <person name="Lee C.T."/>
            <person name="Nishiyama T."/>
            <person name="Sese J."/>
            <person name="O'Brien M.J."/>
            <person name="Copetti D."/>
            <person name="Mohd Noor M.I."/>
            <person name="Ong R.C."/>
            <person name="Putra M."/>
            <person name="Sireger I.Z."/>
            <person name="Indrioko S."/>
            <person name="Kosugi Y."/>
            <person name="Izuno A."/>
            <person name="Isagi Y."/>
            <person name="Lee S.L."/>
            <person name="Shimizu K.K."/>
        </authorList>
    </citation>
    <scope>NUCLEOTIDE SEQUENCE [LARGE SCALE GENOMIC DNA]</scope>
    <source>
        <strain evidence="9">214</strain>
    </source>
</reference>
<evidence type="ECO:0000256" key="4">
    <source>
        <dbReference type="ARBA" id="ARBA00022989"/>
    </source>
</evidence>
<dbReference type="SUPFAM" id="SSF52058">
    <property type="entry name" value="L domain-like"/>
    <property type="match status" value="1"/>
</dbReference>
<dbReference type="InterPro" id="IPR046956">
    <property type="entry name" value="RLP23-like"/>
</dbReference>
<keyword evidence="3" id="KW-0732">Signal</keyword>
<dbReference type="AlphaFoldDB" id="A0AAV5MG61"/>
<protein>
    <submittedName>
        <fullName evidence="9">Uncharacterized protein</fullName>
    </submittedName>
</protein>
<keyword evidence="7" id="KW-0325">Glycoprotein</keyword>
<evidence type="ECO:0000256" key="8">
    <source>
        <dbReference type="SAM" id="Phobius"/>
    </source>
</evidence>
<evidence type="ECO:0000256" key="2">
    <source>
        <dbReference type="ARBA" id="ARBA00022692"/>
    </source>
</evidence>
<evidence type="ECO:0000256" key="7">
    <source>
        <dbReference type="ARBA" id="ARBA00023180"/>
    </source>
</evidence>
<dbReference type="Gene3D" id="3.80.10.10">
    <property type="entry name" value="Ribonuclease Inhibitor"/>
    <property type="match status" value="1"/>
</dbReference>
<dbReference type="Proteomes" id="UP001054252">
    <property type="component" value="Unassembled WGS sequence"/>
</dbReference>
<sequence length="261" mass="29342">MLRGKIPENLCFLSNLHALDLGQNNLSRLIPSCLGNLSSLHQMKINSFMGYSYGQYRDDMEFNVKGQTLEFIQRLDLVNLIDLASNNLEGVIPEGIMKLSALGPIPANMVSMTSLSHLNLSHNDLFGPIPSANQFLTFNDPSIYEGNPKLCGAPLPTNCSTHKNDAPEGNTGKNKDEIGSEKMWFYTGVAFRFVVGFWVVCGTLVIKRSWRHAYFCFMEEMKDRIYVFVVVKAARLQKKLKGETSSDHGECTYLPHRLMHS</sequence>
<keyword evidence="4 8" id="KW-1133">Transmembrane helix</keyword>
<evidence type="ECO:0000313" key="10">
    <source>
        <dbReference type="Proteomes" id="UP001054252"/>
    </source>
</evidence>
<gene>
    <name evidence="9" type="ORF">SLEP1_g55576</name>
</gene>
<dbReference type="PANTHER" id="PTHR48063">
    <property type="entry name" value="LRR RECEPTOR-LIKE KINASE"/>
    <property type="match status" value="1"/>
</dbReference>
<comment type="caution">
    <text evidence="9">The sequence shown here is derived from an EMBL/GenBank/DDBJ whole genome shotgun (WGS) entry which is preliminary data.</text>
</comment>
<keyword evidence="2 8" id="KW-0812">Transmembrane</keyword>
<dbReference type="GO" id="GO:0016020">
    <property type="term" value="C:membrane"/>
    <property type="evidence" value="ECO:0007669"/>
    <property type="project" value="UniProtKB-SubCell"/>
</dbReference>
<dbReference type="InterPro" id="IPR032675">
    <property type="entry name" value="LRR_dom_sf"/>
</dbReference>
<dbReference type="EMBL" id="BPVZ01000270">
    <property type="protein sequence ID" value="GKV48785.1"/>
    <property type="molecule type" value="Genomic_DNA"/>
</dbReference>
<evidence type="ECO:0000256" key="3">
    <source>
        <dbReference type="ARBA" id="ARBA00022729"/>
    </source>
</evidence>
<evidence type="ECO:0000313" key="9">
    <source>
        <dbReference type="EMBL" id="GKV48785.1"/>
    </source>
</evidence>
<proteinExistence type="predicted"/>
<comment type="subcellular location">
    <subcellularLocation>
        <location evidence="1">Membrane</location>
        <topology evidence="1">Single-pass type I membrane protein</topology>
    </subcellularLocation>
</comment>
<evidence type="ECO:0000256" key="5">
    <source>
        <dbReference type="ARBA" id="ARBA00023136"/>
    </source>
</evidence>
<keyword evidence="6" id="KW-0675">Receptor</keyword>
<dbReference type="PANTHER" id="PTHR48063:SF29">
    <property type="entry name" value="LRR RECEPTOR-LIKE KINASE FAMILY PROTEIN"/>
    <property type="match status" value="1"/>
</dbReference>
<dbReference type="Pfam" id="PF00560">
    <property type="entry name" value="LRR_1"/>
    <property type="match status" value="3"/>
</dbReference>
<evidence type="ECO:0000256" key="6">
    <source>
        <dbReference type="ARBA" id="ARBA00023170"/>
    </source>
</evidence>
<name>A0AAV5MG61_9ROSI</name>
<organism evidence="9 10">
    <name type="scientific">Rubroshorea leprosula</name>
    <dbReference type="NCBI Taxonomy" id="152421"/>
    <lineage>
        <taxon>Eukaryota</taxon>
        <taxon>Viridiplantae</taxon>
        <taxon>Streptophyta</taxon>
        <taxon>Embryophyta</taxon>
        <taxon>Tracheophyta</taxon>
        <taxon>Spermatophyta</taxon>
        <taxon>Magnoliopsida</taxon>
        <taxon>eudicotyledons</taxon>
        <taxon>Gunneridae</taxon>
        <taxon>Pentapetalae</taxon>
        <taxon>rosids</taxon>
        <taxon>malvids</taxon>
        <taxon>Malvales</taxon>
        <taxon>Dipterocarpaceae</taxon>
        <taxon>Rubroshorea</taxon>
    </lineage>
</organism>
<keyword evidence="10" id="KW-1185">Reference proteome</keyword>
<keyword evidence="5 8" id="KW-0472">Membrane</keyword>
<accession>A0AAV5MG61</accession>